<feature type="compositionally biased region" description="Basic residues" evidence="1">
    <location>
        <begin position="325"/>
        <end position="339"/>
    </location>
</feature>
<dbReference type="HOGENOM" id="CLU_594337_0_0_7"/>
<feature type="region of interest" description="Disordered" evidence="1">
    <location>
        <begin position="237"/>
        <end position="278"/>
    </location>
</feature>
<evidence type="ECO:0000256" key="1">
    <source>
        <dbReference type="SAM" id="MobiDB-lite"/>
    </source>
</evidence>
<organism evidence="2 3">
    <name type="scientific">Sorangium cellulosum (strain So ce56)</name>
    <name type="common">Polyangium cellulosum (strain So ce56)</name>
    <dbReference type="NCBI Taxonomy" id="448385"/>
    <lineage>
        <taxon>Bacteria</taxon>
        <taxon>Pseudomonadati</taxon>
        <taxon>Myxococcota</taxon>
        <taxon>Polyangia</taxon>
        <taxon>Polyangiales</taxon>
        <taxon>Polyangiaceae</taxon>
        <taxon>Sorangium</taxon>
    </lineage>
</organism>
<gene>
    <name evidence="2" type="ordered locus">sce3138</name>
</gene>
<feature type="region of interest" description="Disordered" evidence="1">
    <location>
        <begin position="315"/>
        <end position="345"/>
    </location>
</feature>
<evidence type="ECO:0000313" key="2">
    <source>
        <dbReference type="EMBL" id="CAN93297.1"/>
    </source>
</evidence>
<sequence>MSSACDHGRVDPAGPPERALPRLLRRLPELDHLPALAVRQRGPVHPRHLVRRHPRRRDELARLLVVAVRQLVRRPRRDDAPLDHEERLVRDAERARHVVRDHHARHLEARPRLLDQIVDHPARQRIEPAGRLVVDEDLGLQHQRARQAHALALPAGQLRRHPVLLVLEAERVQHAHDLVADVPLRHVLPVLAQRERHVVEDRQRVEQRRVLEHHAEPLAHPVHLEIIERAHVHAVDPDVTGGRPLQPDEQPEQRGLASARPADDHRRLGPPEVHGDAVQHLRRPERFLDVVDEEVIPRLPPRRHVAHLLRLRGGRTRGGDLAGRPSRHPRSTVPRRRPPRTPIALHHGKGEHVLDAAGRGTETLLMTDDLLKAALETAEAKTDKDGWAELPEGRVLTIYAAHDGVSLPVTKIEAVSSAGGLLKARSTKGETFVLALKDVFAIALDGGGKGAQARKAGFLG</sequence>
<dbReference type="STRING" id="448385.sce3138"/>
<protein>
    <submittedName>
        <fullName evidence="2">Uncharacterized protein</fullName>
    </submittedName>
</protein>
<keyword evidence="3" id="KW-1185">Reference proteome</keyword>
<evidence type="ECO:0000313" key="3">
    <source>
        <dbReference type="Proteomes" id="UP000002139"/>
    </source>
</evidence>
<accession>A9GIQ0</accession>
<proteinExistence type="predicted"/>
<dbReference type="AntiFam" id="ANF00095">
    <property type="entry name" value="Shadow ORF (opposite ABC transporters)"/>
</dbReference>
<reference evidence="2 3" key="1">
    <citation type="journal article" date="2007" name="Nat. Biotechnol.">
        <title>Complete genome sequence of the myxobacterium Sorangium cellulosum.</title>
        <authorList>
            <person name="Schneiker S."/>
            <person name="Perlova O."/>
            <person name="Kaiser O."/>
            <person name="Gerth K."/>
            <person name="Alici A."/>
            <person name="Altmeyer M.O."/>
            <person name="Bartels D."/>
            <person name="Bekel T."/>
            <person name="Beyer S."/>
            <person name="Bode E."/>
            <person name="Bode H.B."/>
            <person name="Bolten C.J."/>
            <person name="Choudhuri J.V."/>
            <person name="Doss S."/>
            <person name="Elnakady Y.A."/>
            <person name="Frank B."/>
            <person name="Gaigalat L."/>
            <person name="Goesmann A."/>
            <person name="Groeger C."/>
            <person name="Gross F."/>
            <person name="Jelsbak L."/>
            <person name="Jelsbak L."/>
            <person name="Kalinowski J."/>
            <person name="Kegler C."/>
            <person name="Knauber T."/>
            <person name="Konietzny S."/>
            <person name="Kopp M."/>
            <person name="Krause L."/>
            <person name="Krug D."/>
            <person name="Linke B."/>
            <person name="Mahmud T."/>
            <person name="Martinez-Arias R."/>
            <person name="McHardy A.C."/>
            <person name="Merai M."/>
            <person name="Meyer F."/>
            <person name="Mormann S."/>
            <person name="Munoz-Dorado J."/>
            <person name="Perez J."/>
            <person name="Pradella S."/>
            <person name="Rachid S."/>
            <person name="Raddatz G."/>
            <person name="Rosenau F."/>
            <person name="Rueckert C."/>
            <person name="Sasse F."/>
            <person name="Scharfe M."/>
            <person name="Schuster S.C."/>
            <person name="Suen G."/>
            <person name="Treuner-Lange A."/>
            <person name="Velicer G.J."/>
            <person name="Vorholter F.-J."/>
            <person name="Weissman K.J."/>
            <person name="Welch R.D."/>
            <person name="Wenzel S.C."/>
            <person name="Whitworth D.E."/>
            <person name="Wilhelm S."/>
            <person name="Wittmann C."/>
            <person name="Bloecker H."/>
            <person name="Puehler A."/>
            <person name="Mueller R."/>
        </authorList>
    </citation>
    <scope>NUCLEOTIDE SEQUENCE [LARGE SCALE GENOMIC DNA]</scope>
    <source>
        <strain evidence="3">So ce56</strain>
    </source>
</reference>
<name>A9GIQ0_SORC5</name>
<feature type="compositionally biased region" description="Basic and acidic residues" evidence="1">
    <location>
        <begin position="261"/>
        <end position="278"/>
    </location>
</feature>
<dbReference type="EMBL" id="AM746676">
    <property type="protein sequence ID" value="CAN93297.1"/>
    <property type="molecule type" value="Genomic_DNA"/>
</dbReference>
<dbReference type="AlphaFoldDB" id="A9GIQ0"/>
<dbReference type="AntiFam" id="ANF00142">
    <property type="entry name" value="Shadow ORF (opposite yadG)"/>
</dbReference>
<dbReference type="KEGG" id="scl:sce3138"/>
<dbReference type="Proteomes" id="UP000002139">
    <property type="component" value="Chromosome"/>
</dbReference>
<dbReference type="eggNOG" id="ENOG5032B1Q">
    <property type="taxonomic scope" value="Bacteria"/>
</dbReference>